<gene>
    <name evidence="3" type="ORF">SAMN06295900_1109</name>
</gene>
<dbReference type="Proteomes" id="UP000192911">
    <property type="component" value="Unassembled WGS sequence"/>
</dbReference>
<keyword evidence="4" id="KW-1185">Reference proteome</keyword>
<protein>
    <submittedName>
        <fullName evidence="3">Regulator RcnB of Ni and Co efflux</fullName>
    </submittedName>
</protein>
<dbReference type="EMBL" id="FXAH01000010">
    <property type="protein sequence ID" value="SMF54951.1"/>
    <property type="molecule type" value="Genomic_DNA"/>
</dbReference>
<dbReference type="Pfam" id="PF11776">
    <property type="entry name" value="RcnB"/>
    <property type="match status" value="1"/>
</dbReference>
<dbReference type="RefSeq" id="WP_085228757.1">
    <property type="nucleotide sequence ID" value="NZ_BSQD01000007.1"/>
</dbReference>
<feature type="region of interest" description="Disordered" evidence="1">
    <location>
        <begin position="22"/>
        <end position="84"/>
    </location>
</feature>
<dbReference type="OrthoDB" id="6687316at2"/>
<dbReference type="InterPro" id="IPR024572">
    <property type="entry name" value="RcnB"/>
</dbReference>
<feature type="signal peptide" evidence="2">
    <location>
        <begin position="1"/>
        <end position="24"/>
    </location>
</feature>
<dbReference type="Gene3D" id="3.10.450.160">
    <property type="entry name" value="inner membrane protein cigr"/>
    <property type="match status" value="1"/>
</dbReference>
<evidence type="ECO:0000256" key="2">
    <source>
        <dbReference type="SAM" id="SignalP"/>
    </source>
</evidence>
<feature type="chain" id="PRO_5012010444" evidence="2">
    <location>
        <begin position="25"/>
        <end position="131"/>
    </location>
</feature>
<evidence type="ECO:0000313" key="3">
    <source>
        <dbReference type="EMBL" id="SMF54951.1"/>
    </source>
</evidence>
<proteinExistence type="predicted"/>
<evidence type="ECO:0000256" key="1">
    <source>
        <dbReference type="SAM" id="MobiDB-lite"/>
    </source>
</evidence>
<sequence length="131" mass="13628">MKTSRWILAALVATGMLGASLASAQPPGDMPGQGPHGKGQGHGNPHKQGGPHGGPGPDAGPGPGPGASAYAPGHWRKGDRLPPEYRDRQYVVDDWRGYHLAPPPRGYQWVGIGGDYLMVQIGTGIVLRVGP</sequence>
<name>A0A1X7FNP5_TRICW</name>
<organism evidence="3 4">
    <name type="scientific">Trinickia caryophylli</name>
    <name type="common">Paraburkholderia caryophylli</name>
    <dbReference type="NCBI Taxonomy" id="28094"/>
    <lineage>
        <taxon>Bacteria</taxon>
        <taxon>Pseudomonadati</taxon>
        <taxon>Pseudomonadota</taxon>
        <taxon>Betaproteobacteria</taxon>
        <taxon>Burkholderiales</taxon>
        <taxon>Burkholderiaceae</taxon>
        <taxon>Trinickia</taxon>
    </lineage>
</organism>
<accession>A0A1X7FNP5</accession>
<dbReference type="STRING" id="28094.SAMN06295900_1109"/>
<keyword evidence="2" id="KW-0732">Signal</keyword>
<evidence type="ECO:0000313" key="4">
    <source>
        <dbReference type="Proteomes" id="UP000192911"/>
    </source>
</evidence>
<dbReference type="GeneID" id="95553326"/>
<reference evidence="4" key="1">
    <citation type="submission" date="2017-04" db="EMBL/GenBank/DDBJ databases">
        <authorList>
            <person name="Varghese N."/>
            <person name="Submissions S."/>
        </authorList>
    </citation>
    <scope>NUCLEOTIDE SEQUENCE [LARGE SCALE GENOMIC DNA]</scope>
    <source>
        <strain evidence="4">Ballard 720</strain>
    </source>
</reference>
<dbReference type="AlphaFoldDB" id="A0A1X7FNP5"/>